<dbReference type="InterPro" id="IPR036927">
    <property type="entry name" value="Cyt_c_oxase-like_su1_sf"/>
</dbReference>
<organism evidence="2 3">
    <name type="scientific">Marivibrio halodurans</name>
    <dbReference type="NCBI Taxonomy" id="2039722"/>
    <lineage>
        <taxon>Bacteria</taxon>
        <taxon>Pseudomonadati</taxon>
        <taxon>Pseudomonadota</taxon>
        <taxon>Alphaproteobacteria</taxon>
        <taxon>Rhodospirillales</taxon>
        <taxon>Rhodospirillaceae</taxon>
        <taxon>Marivibrio</taxon>
    </lineage>
</organism>
<keyword evidence="1" id="KW-0812">Transmembrane</keyword>
<evidence type="ECO:0000313" key="3">
    <source>
        <dbReference type="Proteomes" id="UP000672602"/>
    </source>
</evidence>
<comment type="caution">
    <text evidence="2">The sequence shown here is derived from an EMBL/GenBank/DDBJ whole genome shotgun (WGS) entry which is preliminary data.</text>
</comment>
<accession>A0A8J7S2Q2</accession>
<feature type="transmembrane region" description="Helical" evidence="1">
    <location>
        <begin position="45"/>
        <end position="65"/>
    </location>
</feature>
<name>A0A8J7S2Q2_9PROT</name>
<reference evidence="2" key="1">
    <citation type="submission" date="2021-04" db="EMBL/GenBank/DDBJ databases">
        <authorList>
            <person name="Zhang D.-C."/>
        </authorList>
    </citation>
    <scope>NUCLEOTIDE SEQUENCE</scope>
    <source>
        <strain evidence="2">CGMCC 1.15697</strain>
    </source>
</reference>
<gene>
    <name evidence="2" type="ORF">KAJ83_11130</name>
</gene>
<feature type="transmembrane region" description="Helical" evidence="1">
    <location>
        <begin position="77"/>
        <end position="95"/>
    </location>
</feature>
<proteinExistence type="predicted"/>
<dbReference type="RefSeq" id="WP_210682141.1">
    <property type="nucleotide sequence ID" value="NZ_JAGMWN010000004.1"/>
</dbReference>
<evidence type="ECO:0000313" key="2">
    <source>
        <dbReference type="EMBL" id="MBP5857564.1"/>
    </source>
</evidence>
<protein>
    <submittedName>
        <fullName evidence="2">Uncharacterized protein</fullName>
    </submittedName>
</protein>
<keyword evidence="1" id="KW-0472">Membrane</keyword>
<dbReference type="AlphaFoldDB" id="A0A8J7S2Q2"/>
<feature type="transmembrane region" description="Helical" evidence="1">
    <location>
        <begin position="12"/>
        <end position="33"/>
    </location>
</feature>
<sequence length="105" mass="11028">MAASHDHSQMPTHAHLMLFGWVGMTLYAAIYRLWPAMGAGPLARIHAAVAHLALIGLTAGLYFIYGGNIPVGEPLATVASLALLANMGLFAWIVFRGTGRAAAVS</sequence>
<dbReference type="EMBL" id="JAGMWN010000004">
    <property type="protein sequence ID" value="MBP5857564.1"/>
    <property type="molecule type" value="Genomic_DNA"/>
</dbReference>
<keyword evidence="1" id="KW-1133">Transmembrane helix</keyword>
<keyword evidence="3" id="KW-1185">Reference proteome</keyword>
<dbReference type="Gene3D" id="1.20.210.10">
    <property type="entry name" value="Cytochrome c oxidase-like, subunit I domain"/>
    <property type="match status" value="1"/>
</dbReference>
<dbReference type="Proteomes" id="UP000672602">
    <property type="component" value="Unassembled WGS sequence"/>
</dbReference>
<evidence type="ECO:0000256" key="1">
    <source>
        <dbReference type="SAM" id="Phobius"/>
    </source>
</evidence>